<keyword evidence="6" id="KW-0411">Iron-sulfur</keyword>
<dbReference type="GO" id="GO:0003824">
    <property type="term" value="F:catalytic activity"/>
    <property type="evidence" value="ECO:0007669"/>
    <property type="project" value="InterPro"/>
</dbReference>
<proteinExistence type="predicted"/>
<dbReference type="InterPro" id="IPR058240">
    <property type="entry name" value="rSAM_sf"/>
</dbReference>
<evidence type="ECO:0000256" key="3">
    <source>
        <dbReference type="ARBA" id="ARBA00022691"/>
    </source>
</evidence>
<dbReference type="SFLD" id="SFLDS00029">
    <property type="entry name" value="Radical_SAM"/>
    <property type="match status" value="1"/>
</dbReference>
<organism evidence="9">
    <name type="scientific">Thermosulfurimonas dismutans</name>
    <dbReference type="NCBI Taxonomy" id="999894"/>
    <lineage>
        <taxon>Bacteria</taxon>
        <taxon>Pseudomonadati</taxon>
        <taxon>Thermodesulfobacteriota</taxon>
        <taxon>Thermodesulfobacteria</taxon>
        <taxon>Thermodesulfobacteriales</taxon>
        <taxon>Thermodesulfobacteriaceae</taxon>
        <taxon>Thermosulfurimonas</taxon>
    </lineage>
</organism>
<reference evidence="9" key="1">
    <citation type="journal article" date="2020" name="mSystems">
        <title>Genome- and Community-Level Interaction Insights into Carbon Utilization and Element Cycling Functions of Hydrothermarchaeota in Hydrothermal Sediment.</title>
        <authorList>
            <person name="Zhou Z."/>
            <person name="Liu Y."/>
            <person name="Xu W."/>
            <person name="Pan J."/>
            <person name="Luo Z.H."/>
            <person name="Li M."/>
        </authorList>
    </citation>
    <scope>NUCLEOTIDE SEQUENCE [LARGE SCALE GENOMIC DNA]</scope>
    <source>
        <strain evidence="9">HyVt-483</strain>
    </source>
</reference>
<evidence type="ECO:0000256" key="1">
    <source>
        <dbReference type="ARBA" id="ARBA00001966"/>
    </source>
</evidence>
<dbReference type="PANTHER" id="PTHR43787">
    <property type="entry name" value="FEMO COFACTOR BIOSYNTHESIS PROTEIN NIFB-RELATED"/>
    <property type="match status" value="1"/>
</dbReference>
<name>A0A7C3CNJ0_9BACT</name>
<dbReference type="CDD" id="cd01335">
    <property type="entry name" value="Radical_SAM"/>
    <property type="match status" value="1"/>
</dbReference>
<dbReference type="GO" id="GO:0051539">
    <property type="term" value="F:4 iron, 4 sulfur cluster binding"/>
    <property type="evidence" value="ECO:0007669"/>
    <property type="project" value="UniProtKB-KW"/>
</dbReference>
<dbReference type="GO" id="GO:0046872">
    <property type="term" value="F:metal ion binding"/>
    <property type="evidence" value="ECO:0007669"/>
    <property type="project" value="UniProtKB-KW"/>
</dbReference>
<dbReference type="InterPro" id="IPR013785">
    <property type="entry name" value="Aldolase_TIM"/>
</dbReference>
<dbReference type="InterPro" id="IPR040084">
    <property type="entry name" value="GTPase_Obg"/>
</dbReference>
<evidence type="ECO:0000256" key="5">
    <source>
        <dbReference type="ARBA" id="ARBA00023004"/>
    </source>
</evidence>
<keyword evidence="4" id="KW-0479">Metal-binding</keyword>
<dbReference type="Proteomes" id="UP000886043">
    <property type="component" value="Unassembled WGS sequence"/>
</dbReference>
<comment type="caution">
    <text evidence="9">The sequence shown here is derived from an EMBL/GenBank/DDBJ whole genome shotgun (WGS) entry which is preliminary data.</text>
</comment>
<evidence type="ECO:0000256" key="4">
    <source>
        <dbReference type="ARBA" id="ARBA00022723"/>
    </source>
</evidence>
<feature type="domain" description="Radical SAM core" evidence="8">
    <location>
        <begin position="6"/>
        <end position="240"/>
    </location>
</feature>
<dbReference type="Pfam" id="PF04055">
    <property type="entry name" value="Radical_SAM"/>
    <property type="match status" value="1"/>
</dbReference>
<sequence>MPVFGPVRSRRLGLSLGVDLVPRKVCSMDCVYCEVGRTTLLTTERAEYRSLSRVMEALERALREKEFDVITITGSGEPTLNLRFPEVVERIRSLTPRPLAVLTNSTLLAVPEVFEALCEVDFVLASLDAAREESFRRVNRPAPGLSARELLENLMALRGKMRGELWLEILLVRGINDAPEDIEALRQALERIRPHRAQLNTVVRPPAEPWARGLTPAEILALSRELSAEPLTVAPRGQGRRGAGLSPEEVEGYLSRRPAPVEELSRAFGVPPEEVRGILDRLAARGRVRPVVFRGETFYRAVAGGSP</sequence>
<dbReference type="InterPro" id="IPR007197">
    <property type="entry name" value="rSAM"/>
</dbReference>
<dbReference type="Gene3D" id="3.20.20.70">
    <property type="entry name" value="Aldolase class I"/>
    <property type="match status" value="1"/>
</dbReference>
<accession>A0A7C3CNJ0</accession>
<dbReference type="PROSITE" id="PS51918">
    <property type="entry name" value="RADICAL_SAM"/>
    <property type="match status" value="1"/>
</dbReference>
<keyword evidence="7" id="KW-0175">Coiled coil</keyword>
<evidence type="ECO:0000259" key="8">
    <source>
        <dbReference type="PROSITE" id="PS51918"/>
    </source>
</evidence>
<evidence type="ECO:0000256" key="6">
    <source>
        <dbReference type="ARBA" id="ARBA00023014"/>
    </source>
</evidence>
<dbReference type="PANTHER" id="PTHR43787:SF11">
    <property type="entry name" value="UPF0026 PROTEIN SLR1464"/>
    <property type="match status" value="1"/>
</dbReference>
<dbReference type="SUPFAM" id="SSF46785">
    <property type="entry name" value="Winged helix' DNA-binding domain"/>
    <property type="match status" value="1"/>
</dbReference>
<dbReference type="SFLD" id="SFLDG01083">
    <property type="entry name" value="Uncharacterised_Radical_SAM_Su"/>
    <property type="match status" value="1"/>
</dbReference>
<dbReference type="AlphaFoldDB" id="A0A7C3CNJ0"/>
<dbReference type="InterPro" id="IPR036390">
    <property type="entry name" value="WH_DNA-bd_sf"/>
</dbReference>
<evidence type="ECO:0000256" key="7">
    <source>
        <dbReference type="SAM" id="Coils"/>
    </source>
</evidence>
<dbReference type="EMBL" id="DRMH01000008">
    <property type="protein sequence ID" value="HFC96909.1"/>
    <property type="molecule type" value="Genomic_DNA"/>
</dbReference>
<evidence type="ECO:0000256" key="2">
    <source>
        <dbReference type="ARBA" id="ARBA00022485"/>
    </source>
</evidence>
<gene>
    <name evidence="9" type="ORF">ENJ40_00425</name>
</gene>
<protein>
    <submittedName>
        <fullName evidence="9">Radical SAM protein</fullName>
    </submittedName>
</protein>
<keyword evidence="2" id="KW-0004">4Fe-4S</keyword>
<feature type="coiled-coil region" evidence="7">
    <location>
        <begin position="41"/>
        <end position="68"/>
    </location>
</feature>
<keyword evidence="3" id="KW-0949">S-adenosyl-L-methionine</keyword>
<evidence type="ECO:0000313" key="9">
    <source>
        <dbReference type="EMBL" id="HFC96909.1"/>
    </source>
</evidence>
<keyword evidence="5" id="KW-0408">Iron</keyword>
<comment type="cofactor">
    <cofactor evidence="1">
        <name>[4Fe-4S] cluster</name>
        <dbReference type="ChEBI" id="CHEBI:49883"/>
    </cofactor>
</comment>
<dbReference type="SUPFAM" id="SSF102114">
    <property type="entry name" value="Radical SAM enzymes"/>
    <property type="match status" value="1"/>
</dbReference>